<dbReference type="GO" id="GO:0001681">
    <property type="term" value="F:sialate O-acetylesterase activity"/>
    <property type="evidence" value="ECO:0007669"/>
    <property type="project" value="InterPro"/>
</dbReference>
<dbReference type="Proteomes" id="UP001195483">
    <property type="component" value="Unassembled WGS sequence"/>
</dbReference>
<keyword evidence="4" id="KW-1185">Reference proteome</keyword>
<gene>
    <name evidence="3" type="ORF">CHS0354_017470</name>
</gene>
<protein>
    <recommendedName>
        <fullName evidence="2">Sialate O-acetylesterase domain-containing protein</fullName>
    </recommendedName>
</protein>
<organism evidence="3 4">
    <name type="scientific">Potamilus streckersoni</name>
    <dbReference type="NCBI Taxonomy" id="2493646"/>
    <lineage>
        <taxon>Eukaryota</taxon>
        <taxon>Metazoa</taxon>
        <taxon>Spiralia</taxon>
        <taxon>Lophotrochozoa</taxon>
        <taxon>Mollusca</taxon>
        <taxon>Bivalvia</taxon>
        <taxon>Autobranchia</taxon>
        <taxon>Heteroconchia</taxon>
        <taxon>Palaeoheterodonta</taxon>
        <taxon>Unionida</taxon>
        <taxon>Unionoidea</taxon>
        <taxon>Unionidae</taxon>
        <taxon>Ambleminae</taxon>
        <taxon>Lampsilini</taxon>
        <taxon>Potamilus</taxon>
    </lineage>
</organism>
<sequence>MVLQKAPKRNIIWGYASTVSSMVTVTLSGHPPVTTQVVDFPMAGKATWKVQLSPVSDPGPYEIYVESVDGNIQIVDILFGDVWLCSGQSNMEFTLPQALNASQDMVDSYNYHNIRVFTVDLKTSDNEEYDLLGVMEHWSVPSNATVGYAPWQYFSAVCWLYGKYLYQHLKYPIGLISSTWGGTPIEACSSKDAIAQCGGDNEREEVSRFPDPDLSKLAAKVGTNQLWNAMIHPLLNLTIYGVVWYQGKSNAGNPEKYKCQFPAMINDWRAKFYVGTLGEVDSKYPFGFVQLAPNRNDPTITTGFPDLRWAQTADYGYVPNPIMPKVFMAVAMDLPDFDSPYGGFVHLRLVMHASIRTIRENAC</sequence>
<name>A0AAE0TJC8_9BIVA</name>
<accession>A0AAE0TJC8</accession>
<reference evidence="3" key="1">
    <citation type="journal article" date="2021" name="Genome Biol. Evol.">
        <title>A High-Quality Reference Genome for a Parasitic Bivalve with Doubly Uniparental Inheritance (Bivalvia: Unionida).</title>
        <authorList>
            <person name="Smith C.H."/>
        </authorList>
    </citation>
    <scope>NUCLEOTIDE SEQUENCE</scope>
    <source>
        <strain evidence="3">CHS0354</strain>
    </source>
</reference>
<dbReference type="Gene3D" id="3.40.50.1110">
    <property type="entry name" value="SGNH hydrolase"/>
    <property type="match status" value="1"/>
</dbReference>
<dbReference type="SUPFAM" id="SSF52266">
    <property type="entry name" value="SGNH hydrolase"/>
    <property type="match status" value="1"/>
</dbReference>
<dbReference type="InterPro" id="IPR036514">
    <property type="entry name" value="SGNH_hydro_sf"/>
</dbReference>
<dbReference type="Pfam" id="PF03629">
    <property type="entry name" value="SASA"/>
    <property type="match status" value="1"/>
</dbReference>
<evidence type="ECO:0000256" key="1">
    <source>
        <dbReference type="ARBA" id="ARBA00022801"/>
    </source>
</evidence>
<reference evidence="3" key="3">
    <citation type="submission" date="2023-05" db="EMBL/GenBank/DDBJ databases">
        <authorList>
            <person name="Smith C.H."/>
        </authorList>
    </citation>
    <scope>NUCLEOTIDE SEQUENCE</scope>
    <source>
        <strain evidence="3">CHS0354</strain>
        <tissue evidence="3">Mantle</tissue>
    </source>
</reference>
<evidence type="ECO:0000259" key="2">
    <source>
        <dbReference type="Pfam" id="PF03629"/>
    </source>
</evidence>
<dbReference type="GO" id="GO:0005975">
    <property type="term" value="P:carbohydrate metabolic process"/>
    <property type="evidence" value="ECO:0007669"/>
    <property type="project" value="TreeGrafter"/>
</dbReference>
<dbReference type="PANTHER" id="PTHR22901">
    <property type="entry name" value="SIALATE O-ACETYLESTERASE"/>
    <property type="match status" value="1"/>
</dbReference>
<feature type="domain" description="Sialate O-acetylesterase" evidence="2">
    <location>
        <begin position="81"/>
        <end position="274"/>
    </location>
</feature>
<comment type="caution">
    <text evidence="3">The sequence shown here is derived from an EMBL/GenBank/DDBJ whole genome shotgun (WGS) entry which is preliminary data.</text>
</comment>
<evidence type="ECO:0000313" key="3">
    <source>
        <dbReference type="EMBL" id="KAK3611044.1"/>
    </source>
</evidence>
<dbReference type="InterPro" id="IPR039329">
    <property type="entry name" value="SIAE"/>
</dbReference>
<dbReference type="PANTHER" id="PTHR22901:SF0">
    <property type="entry name" value="SIALATE O-ACETYLESTERASE"/>
    <property type="match status" value="1"/>
</dbReference>
<dbReference type="InterPro" id="IPR005181">
    <property type="entry name" value="SASA"/>
</dbReference>
<dbReference type="AlphaFoldDB" id="A0AAE0TJC8"/>
<proteinExistence type="predicted"/>
<reference evidence="3" key="2">
    <citation type="journal article" date="2021" name="Genome Biol. Evol.">
        <title>Developing a high-quality reference genome for a parasitic bivalve with doubly uniparental inheritance (Bivalvia: Unionida).</title>
        <authorList>
            <person name="Smith C.H."/>
        </authorList>
    </citation>
    <scope>NUCLEOTIDE SEQUENCE</scope>
    <source>
        <strain evidence="3">CHS0354</strain>
        <tissue evidence="3">Mantle</tissue>
    </source>
</reference>
<keyword evidence="1" id="KW-0378">Hydrolase</keyword>
<evidence type="ECO:0000313" key="4">
    <source>
        <dbReference type="Proteomes" id="UP001195483"/>
    </source>
</evidence>
<dbReference type="EMBL" id="JAEAOA010001080">
    <property type="protein sequence ID" value="KAK3611044.1"/>
    <property type="molecule type" value="Genomic_DNA"/>
</dbReference>